<evidence type="ECO:0000256" key="1">
    <source>
        <dbReference type="SAM" id="SignalP"/>
    </source>
</evidence>
<reference evidence="2" key="1">
    <citation type="submission" date="2014-07" db="EMBL/GenBank/DDBJ databases">
        <authorList>
            <person name="Martin A.A"/>
            <person name="De Silva N."/>
        </authorList>
    </citation>
    <scope>NUCLEOTIDE SEQUENCE</scope>
</reference>
<evidence type="ECO:0000313" key="3">
    <source>
        <dbReference type="WBParaSite" id="SVE_1824500.1"/>
    </source>
</evidence>
<sequence length="96" mass="10943">MKFPTVKVIITIVFTIAICDGLYVKKSDDHELTDKCPPGLKRCINVFTVLRNPSILPSWKPSYWTAAYNQYKAMRELFNNDDIASIVPVNHDLSIV</sequence>
<evidence type="ECO:0000313" key="2">
    <source>
        <dbReference type="Proteomes" id="UP000035680"/>
    </source>
</evidence>
<proteinExistence type="predicted"/>
<feature type="signal peptide" evidence="1">
    <location>
        <begin position="1"/>
        <end position="21"/>
    </location>
</feature>
<feature type="chain" id="PRO_5005330602" evidence="1">
    <location>
        <begin position="22"/>
        <end position="96"/>
    </location>
</feature>
<reference evidence="3" key="2">
    <citation type="submission" date="2015-08" db="UniProtKB">
        <authorList>
            <consortium name="WormBaseParasite"/>
        </authorList>
    </citation>
    <scope>IDENTIFICATION</scope>
</reference>
<dbReference type="AlphaFoldDB" id="A0A0K0G0L0"/>
<organism evidence="2 3">
    <name type="scientific">Strongyloides venezuelensis</name>
    <name type="common">Threadworm</name>
    <dbReference type="NCBI Taxonomy" id="75913"/>
    <lineage>
        <taxon>Eukaryota</taxon>
        <taxon>Metazoa</taxon>
        <taxon>Ecdysozoa</taxon>
        <taxon>Nematoda</taxon>
        <taxon>Chromadorea</taxon>
        <taxon>Rhabditida</taxon>
        <taxon>Tylenchina</taxon>
        <taxon>Panagrolaimomorpha</taxon>
        <taxon>Strongyloidoidea</taxon>
        <taxon>Strongyloididae</taxon>
        <taxon>Strongyloides</taxon>
    </lineage>
</organism>
<dbReference type="Proteomes" id="UP000035680">
    <property type="component" value="Unassembled WGS sequence"/>
</dbReference>
<keyword evidence="1" id="KW-0732">Signal</keyword>
<name>A0A0K0G0L0_STRVS</name>
<accession>A0A0K0G0L0</accession>
<dbReference type="WBParaSite" id="SVE_1824500.1">
    <property type="protein sequence ID" value="SVE_1824500.1"/>
    <property type="gene ID" value="SVE_1824500"/>
</dbReference>
<keyword evidence="2" id="KW-1185">Reference proteome</keyword>
<protein>
    <submittedName>
        <fullName evidence="3">Phospholipase C</fullName>
    </submittedName>
</protein>